<gene>
    <name evidence="1" type="ORF">M9799_14310</name>
</gene>
<dbReference type="InterPro" id="IPR023393">
    <property type="entry name" value="START-like_dom_sf"/>
</dbReference>
<dbReference type="InterPro" id="IPR019587">
    <property type="entry name" value="Polyketide_cyclase/dehydratase"/>
</dbReference>
<sequence length="253" mass="26397">MAGKTQGGFIMANGIFDTQRSTSSQRGRPCGAASAGGTGQNLRWIPIALGAAAIVAGLGGRKKGAGALMVAAIAGAGAVGALRVQSARGTASGQPEVERSITIGKTADELRRYWLDPGTLPQVMAGFASVHATDDGRMHWKLEGPLGRACEWDTETVDRADEGIGWRALSDGAIANEGWIRFHPAPAGRGTVVTLRFHFNPTGGALGDWILELLGAAPLRVIADGALRRFKNLVETGEIPTTVRQPAARADTH</sequence>
<organism evidence="1 2">
    <name type="scientific">Comamonas endophytica</name>
    <dbReference type="NCBI Taxonomy" id="2949090"/>
    <lineage>
        <taxon>Bacteria</taxon>
        <taxon>Pseudomonadati</taxon>
        <taxon>Pseudomonadota</taxon>
        <taxon>Betaproteobacteria</taxon>
        <taxon>Burkholderiales</taxon>
        <taxon>Comamonadaceae</taxon>
        <taxon>Comamonas</taxon>
    </lineage>
</organism>
<dbReference type="Pfam" id="PF10604">
    <property type="entry name" value="Polyketide_cyc2"/>
    <property type="match status" value="1"/>
</dbReference>
<dbReference type="Gene3D" id="3.30.530.20">
    <property type="match status" value="1"/>
</dbReference>
<name>A0ABY6G9G7_9BURK</name>
<protein>
    <submittedName>
        <fullName evidence="1">SRPBCC family protein</fullName>
    </submittedName>
</protein>
<dbReference type="Proteomes" id="UP001162800">
    <property type="component" value="Chromosome"/>
</dbReference>
<proteinExistence type="predicted"/>
<reference evidence="1" key="1">
    <citation type="submission" date="2022-09" db="EMBL/GenBank/DDBJ databases">
        <title>The complete genome of Acidovorax sp. 5MLIR.</title>
        <authorList>
            <person name="Liu L."/>
            <person name="Yue J."/>
            <person name="Yang F."/>
            <person name="Yuan J."/>
            <person name="Li L."/>
        </authorList>
    </citation>
    <scope>NUCLEOTIDE SEQUENCE</scope>
    <source>
        <strain evidence="1">5MLIR</strain>
    </source>
</reference>
<accession>A0ABY6G9G7</accession>
<evidence type="ECO:0000313" key="2">
    <source>
        <dbReference type="Proteomes" id="UP001162800"/>
    </source>
</evidence>
<dbReference type="EMBL" id="CP106881">
    <property type="protein sequence ID" value="UYG51227.1"/>
    <property type="molecule type" value="Genomic_DNA"/>
</dbReference>
<dbReference type="RefSeq" id="WP_231044555.1">
    <property type="nucleotide sequence ID" value="NZ_CP106881.1"/>
</dbReference>
<evidence type="ECO:0000313" key="1">
    <source>
        <dbReference type="EMBL" id="UYG51227.1"/>
    </source>
</evidence>
<dbReference type="SUPFAM" id="SSF55961">
    <property type="entry name" value="Bet v1-like"/>
    <property type="match status" value="1"/>
</dbReference>
<keyword evidence="2" id="KW-1185">Reference proteome</keyword>
<dbReference type="CDD" id="cd07817">
    <property type="entry name" value="SRPBCC_8"/>
    <property type="match status" value="1"/>
</dbReference>